<feature type="domain" description="NACHT" evidence="2">
    <location>
        <begin position="202"/>
        <end position="352"/>
    </location>
</feature>
<comment type="caution">
    <text evidence="3">The sequence shown here is derived from an EMBL/GenBank/DDBJ whole genome shotgun (WGS) entry which is preliminary data.</text>
</comment>
<name>A0A9Q1HK13_HOLLE</name>
<evidence type="ECO:0000313" key="4">
    <source>
        <dbReference type="Proteomes" id="UP001152320"/>
    </source>
</evidence>
<dbReference type="Gene3D" id="3.40.50.300">
    <property type="entry name" value="P-loop containing nucleotide triphosphate hydrolases"/>
    <property type="match status" value="1"/>
</dbReference>
<dbReference type="PANTHER" id="PTHR46312:SF2">
    <property type="entry name" value="NUCLEOTIDE-BINDING OLIGOMERIZATION DOMAIN-CONTAINING PROTEIN 2-LIKE"/>
    <property type="match status" value="1"/>
</dbReference>
<dbReference type="AlphaFoldDB" id="A0A9Q1HK13"/>
<evidence type="ECO:0000256" key="1">
    <source>
        <dbReference type="SAM" id="MobiDB-lite"/>
    </source>
</evidence>
<dbReference type="Proteomes" id="UP001152320">
    <property type="component" value="Chromosome 1"/>
</dbReference>
<feature type="region of interest" description="Disordered" evidence="1">
    <location>
        <begin position="1"/>
        <end position="20"/>
    </location>
</feature>
<protein>
    <submittedName>
        <fullName evidence="3">NLR family CARD domain-containing protein 4</fullName>
    </submittedName>
</protein>
<proteinExistence type="predicted"/>
<organism evidence="3 4">
    <name type="scientific">Holothuria leucospilota</name>
    <name type="common">Black long sea cucumber</name>
    <name type="synonym">Mertensiothuria leucospilota</name>
    <dbReference type="NCBI Taxonomy" id="206669"/>
    <lineage>
        <taxon>Eukaryota</taxon>
        <taxon>Metazoa</taxon>
        <taxon>Echinodermata</taxon>
        <taxon>Eleutherozoa</taxon>
        <taxon>Echinozoa</taxon>
        <taxon>Holothuroidea</taxon>
        <taxon>Aspidochirotacea</taxon>
        <taxon>Aspidochirotida</taxon>
        <taxon>Holothuriidae</taxon>
        <taxon>Holothuria</taxon>
    </lineage>
</organism>
<keyword evidence="4" id="KW-1185">Reference proteome</keyword>
<dbReference type="SUPFAM" id="SSF52540">
    <property type="entry name" value="P-loop containing nucleoside triphosphate hydrolases"/>
    <property type="match status" value="1"/>
</dbReference>
<dbReference type="OrthoDB" id="427518at2759"/>
<dbReference type="InterPro" id="IPR027417">
    <property type="entry name" value="P-loop_NTPase"/>
</dbReference>
<dbReference type="EMBL" id="JAIZAY010000001">
    <property type="protein sequence ID" value="KAJ8049964.1"/>
    <property type="molecule type" value="Genomic_DNA"/>
</dbReference>
<evidence type="ECO:0000259" key="2">
    <source>
        <dbReference type="Pfam" id="PF05729"/>
    </source>
</evidence>
<sequence length="752" mass="86094">MESTISEPGARPETLPTGGDRADFESFLTDIKHFFINDEIQMLATALDLKPAERDKIERSKDSRYTFIHLLKRKGIISRTDISVLTEKLHFCGLHGVADDVSDSFKRFQLNKRPEPRETYSFEEKKTQFVAELKGKYNDLCGGIQPAPFLRDKYDIDKVFVENRIEFLEETQGDRKDKEKWTMLKDYKTIFTDPRIKSKRRIIYGEPGYGKSTLALQITYDWCQEIAPMTDFDILISLRLRQFRNVPTIYSAIKKFLLPKDSNLTENDIERVLESSATLILLDGYDEYPDRGKEDTDIELMIRGDMFRKHEVALTTRTSCLPPNCSHDTRWVRLAGFDDTSRATYIQNVMSHGCSDETYKISHFLKVNPVPADLCKIPLFFAMICYMVTRSEKFRNLKTVTQFFRHVIKCFHSHKIMKVTEGASDGGFDHSKLDKVAFEGLSGASQQISWSKNKLRDKIGSSLYDEYVRIGILIEEESFDYDSLEYTTETRFFHKLFAEWYGAHFLAKVTAQFHPEEFKSGPAAEIKPWSSTRNELVDTSQPEKAAKSQKLGALKNLNPNNVHYMYRYACGLDSDAGLKIINHLQTNEDYDQCTLMCITEWGGSLDTIVGAIASLCSREIHFSDRDSLLLQRSTAKLVEFASSQKIPILSVVLVDCLEIDSTGNLCVKPSKLSLPVIDSETVMWIYEEGLEITKEVTEGILQYLTKCLGLTRIVFNRCLFPRYIEVTECLSALRARNVKGKTIDDCVVPNSV</sequence>
<accession>A0A9Q1HK13</accession>
<gene>
    <name evidence="3" type="ORF">HOLleu_02943</name>
</gene>
<reference evidence="3" key="1">
    <citation type="submission" date="2021-10" db="EMBL/GenBank/DDBJ databases">
        <title>Tropical sea cucumber genome reveals ecological adaptation and Cuvierian tubules defense mechanism.</title>
        <authorList>
            <person name="Chen T."/>
        </authorList>
    </citation>
    <scope>NUCLEOTIDE SEQUENCE</scope>
    <source>
        <strain evidence="3">Nanhai2018</strain>
        <tissue evidence="3">Muscle</tissue>
    </source>
</reference>
<dbReference type="InterPro" id="IPR007111">
    <property type="entry name" value="NACHT_NTPase"/>
</dbReference>
<evidence type="ECO:0000313" key="3">
    <source>
        <dbReference type="EMBL" id="KAJ8049964.1"/>
    </source>
</evidence>
<dbReference type="Pfam" id="PF05729">
    <property type="entry name" value="NACHT"/>
    <property type="match status" value="1"/>
</dbReference>
<dbReference type="PANTHER" id="PTHR46312">
    <property type="entry name" value="NACHT DOMAIN-CONTAINING PROTEIN"/>
    <property type="match status" value="1"/>
</dbReference>